<name>A0A655EKH1_SALET</name>
<evidence type="ECO:0000313" key="3">
    <source>
        <dbReference type="Proteomes" id="UP000041314"/>
    </source>
</evidence>
<dbReference type="AlphaFoldDB" id="A0A655EKH1"/>
<protein>
    <submittedName>
        <fullName evidence="2">Uncharacterized protein</fullName>
    </submittedName>
</protein>
<reference evidence="2 3" key="1">
    <citation type="submission" date="2015-03" db="EMBL/GenBank/DDBJ databases">
        <authorList>
            <consortium name="Pathogen Informatics"/>
        </authorList>
    </citation>
    <scope>NUCLEOTIDE SEQUENCE [LARGE SCALE GENOMIC DNA]</scope>
    <source>
        <strain evidence="2 3">A1104</strain>
    </source>
</reference>
<dbReference type="EMBL" id="CQPA01000075">
    <property type="protein sequence ID" value="CNV24825.1"/>
    <property type="molecule type" value="Genomic_DNA"/>
</dbReference>
<gene>
    <name evidence="2" type="ORF">ERS008198_04786</name>
</gene>
<organism evidence="2 3">
    <name type="scientific">Salmonella enterica subsp. enterica serovar Bovismorbificans</name>
    <dbReference type="NCBI Taxonomy" id="58097"/>
    <lineage>
        <taxon>Bacteria</taxon>
        <taxon>Pseudomonadati</taxon>
        <taxon>Pseudomonadota</taxon>
        <taxon>Gammaproteobacteria</taxon>
        <taxon>Enterobacterales</taxon>
        <taxon>Enterobacteriaceae</taxon>
        <taxon>Salmonella</taxon>
    </lineage>
</organism>
<sequence>MPLQRFGERQGFTVNRHRLIAFQPQQLNQLLHQSRIVLIPDAQRIARLIAQAGVAEVNFNMTNVFFRVATGDFLIHGEGRGQRRVFGIGAGVDVVYRASSDGLRRCRDRCAGLQNINHAGAPFAGSCLIFNVSIDTVEQTFTAQFGQFAVEIFSGLAEEFIRCIAKAKYGKRGIGQFRRFFREQELMQCDGLFRRLAFSLGGRHYHQQFFTGNLFEFIVAGVHQCHIKVGRQQIITQRFRHTTRVAGLRSGDKRNPRHLPLRSRRDGNSA</sequence>
<evidence type="ECO:0000256" key="1">
    <source>
        <dbReference type="SAM" id="MobiDB-lite"/>
    </source>
</evidence>
<feature type="region of interest" description="Disordered" evidence="1">
    <location>
        <begin position="249"/>
        <end position="270"/>
    </location>
</feature>
<evidence type="ECO:0000313" key="2">
    <source>
        <dbReference type="EMBL" id="CNV24825.1"/>
    </source>
</evidence>
<dbReference type="Proteomes" id="UP000041314">
    <property type="component" value="Unassembled WGS sequence"/>
</dbReference>
<accession>A0A655EKH1</accession>
<proteinExistence type="predicted"/>